<dbReference type="SUPFAM" id="SSF53254">
    <property type="entry name" value="Phosphoglycerate mutase-like"/>
    <property type="match status" value="1"/>
</dbReference>
<gene>
    <name evidence="1" type="ORF">ACFQ4M_17505</name>
</gene>
<dbReference type="Gene3D" id="3.40.50.1240">
    <property type="entry name" value="Phosphoglycerate mutase-like"/>
    <property type="match status" value="1"/>
</dbReference>
<dbReference type="RefSeq" id="WP_002931691.1">
    <property type="nucleotide sequence ID" value="NZ_JARQZE010000017.1"/>
</dbReference>
<dbReference type="PIRSF" id="PIRSF000709">
    <property type="entry name" value="6PFK_2-Ptase"/>
    <property type="match status" value="1"/>
</dbReference>
<protein>
    <submittedName>
        <fullName evidence="1">Histidine phosphatase family protein</fullName>
        <ecNumber evidence="1">3.1.3.-</ecNumber>
    </submittedName>
</protein>
<dbReference type="InterPro" id="IPR013078">
    <property type="entry name" value="His_Pase_superF_clade-1"/>
</dbReference>
<organism evidence="1 2">
    <name type="scientific">Thauera mechernichensis</name>
    <dbReference type="NCBI Taxonomy" id="82788"/>
    <lineage>
        <taxon>Bacteria</taxon>
        <taxon>Pseudomonadati</taxon>
        <taxon>Pseudomonadota</taxon>
        <taxon>Betaproteobacteria</taxon>
        <taxon>Rhodocyclales</taxon>
        <taxon>Zoogloeaceae</taxon>
        <taxon>Thauera</taxon>
    </lineage>
</organism>
<dbReference type="Proteomes" id="UP001597158">
    <property type="component" value="Unassembled WGS sequence"/>
</dbReference>
<name>A0ABW3WHD4_9RHOO</name>
<sequence length="212" mass="23315">MLTRFCLVRHGETPWNAELRLQGHIDVPLNDTGRRQAAATARVLSAHRFDALYSSDLARALQTAAAAASACGLQPLPHSGLRERHYGVLQGRTYDEAEAQHPEVWRHFKGRNPAYSFPGGGESLAEFDARVRQAMDAILRAHTGQTVLVVTHGGVLDIIHRLASGKPLEAARDFAIPNAALNWIAHDAQGWRLECWADQTHLGSSMDELPHP</sequence>
<dbReference type="Pfam" id="PF00300">
    <property type="entry name" value="His_Phos_1"/>
    <property type="match status" value="1"/>
</dbReference>
<dbReference type="EMBL" id="JBHTMC010000033">
    <property type="protein sequence ID" value="MFD1265371.1"/>
    <property type="molecule type" value="Genomic_DNA"/>
</dbReference>
<evidence type="ECO:0000313" key="2">
    <source>
        <dbReference type="Proteomes" id="UP001597158"/>
    </source>
</evidence>
<dbReference type="EC" id="3.1.3.-" evidence="1"/>
<dbReference type="SMART" id="SM00855">
    <property type="entry name" value="PGAM"/>
    <property type="match status" value="1"/>
</dbReference>
<reference evidence="2" key="1">
    <citation type="journal article" date="2019" name="Int. J. Syst. Evol. Microbiol.">
        <title>The Global Catalogue of Microorganisms (GCM) 10K type strain sequencing project: providing services to taxonomists for standard genome sequencing and annotation.</title>
        <authorList>
            <consortium name="The Broad Institute Genomics Platform"/>
            <consortium name="The Broad Institute Genome Sequencing Center for Infectious Disease"/>
            <person name="Wu L."/>
            <person name="Ma J."/>
        </authorList>
    </citation>
    <scope>NUCLEOTIDE SEQUENCE [LARGE SCALE GENOMIC DNA]</scope>
    <source>
        <strain evidence="2">CCUG 48884</strain>
    </source>
</reference>
<evidence type="ECO:0000313" key="1">
    <source>
        <dbReference type="EMBL" id="MFD1265371.1"/>
    </source>
</evidence>
<comment type="caution">
    <text evidence="1">The sequence shown here is derived from an EMBL/GenBank/DDBJ whole genome shotgun (WGS) entry which is preliminary data.</text>
</comment>
<keyword evidence="1" id="KW-0378">Hydrolase</keyword>
<accession>A0ABW3WHD4</accession>
<dbReference type="GO" id="GO:0016787">
    <property type="term" value="F:hydrolase activity"/>
    <property type="evidence" value="ECO:0007669"/>
    <property type="project" value="UniProtKB-KW"/>
</dbReference>
<dbReference type="PANTHER" id="PTHR48100">
    <property type="entry name" value="BROAD-SPECIFICITY PHOSPHATASE YOR283W-RELATED"/>
    <property type="match status" value="1"/>
</dbReference>
<keyword evidence="2" id="KW-1185">Reference proteome</keyword>
<dbReference type="InterPro" id="IPR050275">
    <property type="entry name" value="PGM_Phosphatase"/>
</dbReference>
<dbReference type="InterPro" id="IPR001345">
    <property type="entry name" value="PG/BPGM_mutase_AS"/>
</dbReference>
<proteinExistence type="predicted"/>
<dbReference type="PANTHER" id="PTHR48100:SF44">
    <property type="entry name" value="PHOSPHATASE C1620.13-RELATED"/>
    <property type="match status" value="1"/>
</dbReference>
<dbReference type="PROSITE" id="PS00175">
    <property type="entry name" value="PG_MUTASE"/>
    <property type="match status" value="1"/>
</dbReference>
<dbReference type="InterPro" id="IPR029033">
    <property type="entry name" value="His_PPase_superfam"/>
</dbReference>
<dbReference type="CDD" id="cd07067">
    <property type="entry name" value="HP_PGM_like"/>
    <property type="match status" value="1"/>
</dbReference>